<gene>
    <name evidence="10" type="ORF">IWQ60_010294</name>
</gene>
<keyword evidence="11" id="KW-1185">Reference proteome</keyword>
<dbReference type="OrthoDB" id="1368at2759"/>
<feature type="transmembrane region" description="Helical" evidence="9">
    <location>
        <begin position="328"/>
        <end position="349"/>
    </location>
</feature>
<comment type="subcellular location">
    <subcellularLocation>
        <location evidence="1">Cell membrane</location>
        <topology evidence="1">Multi-pass membrane protein</topology>
    </subcellularLocation>
</comment>
<feature type="transmembrane region" description="Helical" evidence="9">
    <location>
        <begin position="52"/>
        <end position="71"/>
    </location>
</feature>
<dbReference type="InterPro" id="IPR044669">
    <property type="entry name" value="YneE/VCCN1/2-like"/>
</dbReference>
<sequence length="479" mass="53682">MPVKLGKIDSKYPDALRVRGSILLDILPVVAFLTAFATMITCIQLYANKDLALNSVVIGVLSTTVSLLISLRTNSAYDRFWEARRLWSQITFNIRNLSRNIWILVSETKTSADGCHGVELQLKRAAASMLIAYTYACNDMIAETSESTARVVEFMRHAPAFEDQINRKGQKREGADEYQLRYLRTTDTDTLLARRGHTNDYTRRRRHTQDGSSNPHDHRSYPALPTDDGRSPAPVGMWRRLRDTFSLYLRASWLHRGANSTQTIRRRYRFPKPNMVNIITTHLAVYVQHLVNRGYIDVPSGSNMNASITALVDAFAALERIQLTPMPLAYSVHLHQSTWIFLILLPFQLASTLKWVAVPIVALAAFVLFGTLAIGDQIENPFNGDANDLPITMYCRIIEEELNGITSVPFHYKVENWIPLKTLIEEDQVRRSISQHRPASGMPPTSDGGGDPTSPTSPGPKVGFVSPDDLKHAGHAVDG</sequence>
<protein>
    <submittedName>
        <fullName evidence="10">Uncharacterized protein</fullName>
    </submittedName>
</protein>
<comment type="caution">
    <text evidence="10">The sequence shown here is derived from an EMBL/GenBank/DDBJ whole genome shotgun (WGS) entry which is preliminary data.</text>
</comment>
<evidence type="ECO:0000313" key="11">
    <source>
        <dbReference type="Proteomes" id="UP001150569"/>
    </source>
</evidence>
<evidence type="ECO:0000256" key="8">
    <source>
        <dbReference type="SAM" id="MobiDB-lite"/>
    </source>
</evidence>
<dbReference type="Proteomes" id="UP001150569">
    <property type="component" value="Unassembled WGS sequence"/>
</dbReference>
<organism evidence="10 11">
    <name type="scientific">Tieghemiomyces parasiticus</name>
    <dbReference type="NCBI Taxonomy" id="78921"/>
    <lineage>
        <taxon>Eukaryota</taxon>
        <taxon>Fungi</taxon>
        <taxon>Fungi incertae sedis</taxon>
        <taxon>Zoopagomycota</taxon>
        <taxon>Kickxellomycotina</taxon>
        <taxon>Dimargaritomycetes</taxon>
        <taxon>Dimargaritales</taxon>
        <taxon>Dimargaritaceae</taxon>
        <taxon>Tieghemiomyces</taxon>
    </lineage>
</organism>
<dbReference type="GO" id="GO:0005254">
    <property type="term" value="F:chloride channel activity"/>
    <property type="evidence" value="ECO:0007669"/>
    <property type="project" value="InterPro"/>
</dbReference>
<accession>A0A9W8DN52</accession>
<dbReference type="AlphaFoldDB" id="A0A9W8DN52"/>
<feature type="transmembrane region" description="Helical" evidence="9">
    <location>
        <begin position="21"/>
        <end position="46"/>
    </location>
</feature>
<keyword evidence="5 9" id="KW-1133">Transmembrane helix</keyword>
<evidence type="ECO:0000256" key="3">
    <source>
        <dbReference type="ARBA" id="ARBA00022475"/>
    </source>
</evidence>
<evidence type="ECO:0000256" key="6">
    <source>
        <dbReference type="ARBA" id="ARBA00023065"/>
    </source>
</evidence>
<dbReference type="EMBL" id="JANBPT010000966">
    <property type="protein sequence ID" value="KAJ1911119.1"/>
    <property type="molecule type" value="Genomic_DNA"/>
</dbReference>
<feature type="region of interest" description="Disordered" evidence="8">
    <location>
        <begin position="433"/>
        <end position="479"/>
    </location>
</feature>
<keyword evidence="4 9" id="KW-0812">Transmembrane</keyword>
<evidence type="ECO:0000256" key="2">
    <source>
        <dbReference type="ARBA" id="ARBA00022448"/>
    </source>
</evidence>
<evidence type="ECO:0000256" key="5">
    <source>
        <dbReference type="ARBA" id="ARBA00022989"/>
    </source>
</evidence>
<keyword evidence="6" id="KW-0406">Ion transport</keyword>
<keyword evidence="7 9" id="KW-0472">Membrane</keyword>
<evidence type="ECO:0000256" key="7">
    <source>
        <dbReference type="ARBA" id="ARBA00023136"/>
    </source>
</evidence>
<evidence type="ECO:0000256" key="9">
    <source>
        <dbReference type="SAM" id="Phobius"/>
    </source>
</evidence>
<dbReference type="PANTHER" id="PTHR33281:SF19">
    <property type="entry name" value="VOLTAGE-DEPENDENT ANION CHANNEL-FORMING PROTEIN YNEE"/>
    <property type="match status" value="1"/>
</dbReference>
<evidence type="ECO:0000256" key="1">
    <source>
        <dbReference type="ARBA" id="ARBA00004651"/>
    </source>
</evidence>
<dbReference type="PANTHER" id="PTHR33281">
    <property type="entry name" value="UPF0187 PROTEIN YNEE"/>
    <property type="match status" value="1"/>
</dbReference>
<proteinExistence type="predicted"/>
<feature type="transmembrane region" description="Helical" evidence="9">
    <location>
        <begin position="355"/>
        <end position="374"/>
    </location>
</feature>
<feature type="compositionally biased region" description="Basic and acidic residues" evidence="8">
    <location>
        <begin position="468"/>
        <end position="479"/>
    </location>
</feature>
<dbReference type="Pfam" id="PF25539">
    <property type="entry name" value="Bestrophin_2"/>
    <property type="match status" value="2"/>
</dbReference>
<feature type="region of interest" description="Disordered" evidence="8">
    <location>
        <begin position="193"/>
        <end position="233"/>
    </location>
</feature>
<dbReference type="GO" id="GO:0005886">
    <property type="term" value="C:plasma membrane"/>
    <property type="evidence" value="ECO:0007669"/>
    <property type="project" value="UniProtKB-SubCell"/>
</dbReference>
<keyword evidence="3" id="KW-1003">Cell membrane</keyword>
<name>A0A9W8DN52_9FUNG</name>
<reference evidence="10" key="1">
    <citation type="submission" date="2022-07" db="EMBL/GenBank/DDBJ databases">
        <title>Phylogenomic reconstructions and comparative analyses of Kickxellomycotina fungi.</title>
        <authorList>
            <person name="Reynolds N.K."/>
            <person name="Stajich J.E."/>
            <person name="Barry K."/>
            <person name="Grigoriev I.V."/>
            <person name="Crous P."/>
            <person name="Smith M.E."/>
        </authorList>
    </citation>
    <scope>NUCLEOTIDE SEQUENCE</scope>
    <source>
        <strain evidence="10">RSA 861</strain>
    </source>
</reference>
<evidence type="ECO:0000313" key="10">
    <source>
        <dbReference type="EMBL" id="KAJ1911119.1"/>
    </source>
</evidence>
<evidence type="ECO:0000256" key="4">
    <source>
        <dbReference type="ARBA" id="ARBA00022692"/>
    </source>
</evidence>
<keyword evidence="2" id="KW-0813">Transport</keyword>